<dbReference type="NCBIfam" id="NF041518">
    <property type="entry name" value="choice_anch_Q"/>
    <property type="match status" value="1"/>
</dbReference>
<feature type="chain" id="PRO_5016768796" description="Right handed beta helix domain-containing protein" evidence="1">
    <location>
        <begin position="22"/>
        <end position="479"/>
    </location>
</feature>
<comment type="caution">
    <text evidence="3">The sequence shown here is derived from an EMBL/GenBank/DDBJ whole genome shotgun (WGS) entry which is preliminary data.</text>
</comment>
<evidence type="ECO:0000313" key="4">
    <source>
        <dbReference type="Proteomes" id="UP000251889"/>
    </source>
</evidence>
<feature type="signal peptide" evidence="1">
    <location>
        <begin position="1"/>
        <end position="21"/>
    </location>
</feature>
<sequence>MKRVLPLFAILLLAYCTSEDAVSVSPDEVYEFRQGCTVPLSENYDPEAQVDNGSCKPVTCENCTYVVPANKVMIDGAVLKIEAGDVICLNSGTSYLNLSFKNLKGTEAKPIIIVNCGGVATLNATGKEYGIKTEACTNFKIVGVGSGGSPYGIKVKGSKLGLQLIGLSNFFEISGLEVFNNGGAGIMAKTDPSCSDDAATRGNFVMKNVKIHHNYVHDVGTEGLYIGHSGYVSGITCSGNKVLPHELHNVKIFQNVVKNTGWDGIQLGCATQGAEVYNNTIEDFGVLNKSSQWSGIQLGEGTNGLCYNNFIRNGVGQGIIALGLGNATMYNNLIIGAGKQGIFADLRGDGPFGPGYKILNNTIVKSGGDGINIYAAKVTNKNVIINNLIVDPGTYGTYGSNTGKAFINNGSPGDITNNYYAESEGLAKFKDAGVSDYRLQESSPARDAGRDVSAFGVKKDFMGNARPNGSAYDIGAFEF</sequence>
<feature type="domain" description="Right handed beta helix" evidence="2">
    <location>
        <begin position="249"/>
        <end position="409"/>
    </location>
</feature>
<keyword evidence="1" id="KW-0732">Signal</keyword>
<reference evidence="3 4" key="1">
    <citation type="submission" date="2018-06" db="EMBL/GenBank/DDBJ databases">
        <title>Chryseolinea flavus sp. nov., a member of the phylum Bacteroidetes isolated from soil.</title>
        <authorList>
            <person name="Li Y."/>
            <person name="Wang J."/>
        </authorList>
    </citation>
    <scope>NUCLEOTIDE SEQUENCE [LARGE SCALE GENOMIC DNA]</scope>
    <source>
        <strain evidence="3 4">SDU1-6</strain>
    </source>
</reference>
<dbReference type="SUPFAM" id="SSF51126">
    <property type="entry name" value="Pectin lyase-like"/>
    <property type="match status" value="1"/>
</dbReference>
<dbReference type="InterPro" id="IPR039448">
    <property type="entry name" value="Beta_helix"/>
</dbReference>
<protein>
    <recommendedName>
        <fullName evidence="2">Right handed beta helix domain-containing protein</fullName>
    </recommendedName>
</protein>
<dbReference type="OrthoDB" id="9805017at2"/>
<evidence type="ECO:0000256" key="1">
    <source>
        <dbReference type="SAM" id="SignalP"/>
    </source>
</evidence>
<dbReference type="Gene3D" id="2.160.20.10">
    <property type="entry name" value="Single-stranded right-handed beta-helix, Pectin lyase-like"/>
    <property type="match status" value="1"/>
</dbReference>
<dbReference type="SMART" id="SM00710">
    <property type="entry name" value="PbH1"/>
    <property type="match status" value="6"/>
</dbReference>
<accession>A0A364Y028</accession>
<dbReference type="InterPro" id="IPR059226">
    <property type="entry name" value="Choice_anch_Q_dom"/>
</dbReference>
<gene>
    <name evidence="3" type="ORF">DQQ10_16420</name>
</gene>
<dbReference type="InterPro" id="IPR011050">
    <property type="entry name" value="Pectin_lyase_fold/virulence"/>
</dbReference>
<dbReference type="AlphaFoldDB" id="A0A364Y028"/>
<dbReference type="EMBL" id="QMFY01000008">
    <property type="protein sequence ID" value="RAW00132.1"/>
    <property type="molecule type" value="Genomic_DNA"/>
</dbReference>
<organism evidence="3 4">
    <name type="scientific">Pseudochryseolinea flava</name>
    <dbReference type="NCBI Taxonomy" id="2059302"/>
    <lineage>
        <taxon>Bacteria</taxon>
        <taxon>Pseudomonadati</taxon>
        <taxon>Bacteroidota</taxon>
        <taxon>Cytophagia</taxon>
        <taxon>Cytophagales</taxon>
        <taxon>Fulvivirgaceae</taxon>
        <taxon>Pseudochryseolinea</taxon>
    </lineage>
</organism>
<dbReference type="InterPro" id="IPR006626">
    <property type="entry name" value="PbH1"/>
</dbReference>
<dbReference type="InterPro" id="IPR012334">
    <property type="entry name" value="Pectin_lyas_fold"/>
</dbReference>
<dbReference type="Proteomes" id="UP000251889">
    <property type="component" value="Unassembled WGS sequence"/>
</dbReference>
<name>A0A364Y028_9BACT</name>
<evidence type="ECO:0000313" key="3">
    <source>
        <dbReference type="EMBL" id="RAW00132.1"/>
    </source>
</evidence>
<dbReference type="Pfam" id="PF13229">
    <property type="entry name" value="Beta_helix"/>
    <property type="match status" value="1"/>
</dbReference>
<proteinExistence type="predicted"/>
<keyword evidence="4" id="KW-1185">Reference proteome</keyword>
<evidence type="ECO:0000259" key="2">
    <source>
        <dbReference type="Pfam" id="PF13229"/>
    </source>
</evidence>
<dbReference type="RefSeq" id="WP_112747970.1">
    <property type="nucleotide sequence ID" value="NZ_QMFY01000008.1"/>
</dbReference>